<evidence type="ECO:0000256" key="1">
    <source>
        <dbReference type="SAM" id="MobiDB-lite"/>
    </source>
</evidence>
<proteinExistence type="predicted"/>
<gene>
    <name evidence="2" type="ORF">PSANT_04640</name>
</gene>
<feature type="compositionally biased region" description="Basic and acidic residues" evidence="1">
    <location>
        <begin position="83"/>
        <end position="93"/>
    </location>
</feature>
<protein>
    <submittedName>
        <fullName evidence="2">Uncharacterized protein</fullName>
    </submittedName>
</protein>
<dbReference type="EMBL" id="OOIQ01000011">
    <property type="protein sequence ID" value="SPO46954.1"/>
    <property type="molecule type" value="Genomic_DNA"/>
</dbReference>
<feature type="region of interest" description="Disordered" evidence="1">
    <location>
        <begin position="49"/>
        <end position="117"/>
    </location>
</feature>
<comment type="caution">
    <text evidence="2">The sequence shown here is derived from an EMBL/GenBank/DDBJ whole genome shotgun (WGS) entry which is preliminary data.</text>
</comment>
<sequence length="117" mass="12586">MRIVPNGAADEAKKRARAAIGSQDGLRGMLFVECRMSNAVVQQQTCGEGAGGLRRLKGDDGGEGDGWEGRDGGEEVVMTSSDDGWKSRQEFQKAGDAQPSRALALGHRNRERAKQLQ</sequence>
<accession>A0A5C3FR93</accession>
<evidence type="ECO:0000313" key="3">
    <source>
        <dbReference type="Proteomes" id="UP000325008"/>
    </source>
</evidence>
<reference evidence="2" key="1">
    <citation type="submission" date="2018-03" db="EMBL/GenBank/DDBJ databases">
        <authorList>
            <person name="Guldener U."/>
        </authorList>
    </citation>
    <scope>NUCLEOTIDE SEQUENCE [LARGE SCALE GENOMIC DNA]</scope>
    <source>
        <strain evidence="2">ATCC34888</strain>
    </source>
</reference>
<name>A0A5C3FR93_PSEA2</name>
<dbReference type="AlphaFoldDB" id="A0A5C3FR93"/>
<keyword evidence="3" id="KW-1185">Reference proteome</keyword>
<dbReference type="Proteomes" id="UP000325008">
    <property type="component" value="Unassembled WGS sequence"/>
</dbReference>
<evidence type="ECO:0000313" key="2">
    <source>
        <dbReference type="EMBL" id="SPO46954.1"/>
    </source>
</evidence>
<organism evidence="2 3">
    <name type="scientific">Pseudozyma antarctica</name>
    <name type="common">Yeast</name>
    <name type="synonym">Candida antarctica</name>
    <dbReference type="NCBI Taxonomy" id="84753"/>
    <lineage>
        <taxon>Eukaryota</taxon>
        <taxon>Fungi</taxon>
        <taxon>Dikarya</taxon>
        <taxon>Basidiomycota</taxon>
        <taxon>Ustilaginomycotina</taxon>
        <taxon>Ustilaginomycetes</taxon>
        <taxon>Ustilaginales</taxon>
        <taxon>Ustilaginaceae</taxon>
        <taxon>Moesziomyces</taxon>
    </lineage>
</organism>